<name>A0A2H0TP74_9BACT</name>
<feature type="transmembrane region" description="Helical" evidence="1">
    <location>
        <begin position="12"/>
        <end position="34"/>
    </location>
</feature>
<comment type="caution">
    <text evidence="3">The sequence shown here is derived from an EMBL/GenBank/DDBJ whole genome shotgun (WGS) entry which is preliminary data.</text>
</comment>
<keyword evidence="1" id="KW-1133">Transmembrane helix</keyword>
<dbReference type="CDD" id="cd00063">
    <property type="entry name" value="FN3"/>
    <property type="match status" value="1"/>
</dbReference>
<reference evidence="4" key="1">
    <citation type="submission" date="2017-09" db="EMBL/GenBank/DDBJ databases">
        <title>Depth-based differentiation of microbial function through sediment-hosted aquifers and enrichment of novel symbionts in the deep terrestrial subsurface.</title>
        <authorList>
            <person name="Probst A.J."/>
            <person name="Ladd B."/>
            <person name="Jarett J.K."/>
            <person name="Geller-Mcgrath D.E."/>
            <person name="Sieber C.M.K."/>
            <person name="Emerson J.B."/>
            <person name="Anantharaman K."/>
            <person name="Thomas B.C."/>
            <person name="Malmstrom R."/>
            <person name="Stieglmeier M."/>
            <person name="Klingl A."/>
            <person name="Woyke T."/>
            <person name="Ryan C.M."/>
            <person name="Banfield J.F."/>
        </authorList>
    </citation>
    <scope>NUCLEOTIDE SEQUENCE [LARGE SCALE GENOMIC DNA]</scope>
</reference>
<keyword evidence="1" id="KW-0472">Membrane</keyword>
<dbReference type="SUPFAM" id="SSF49265">
    <property type="entry name" value="Fibronectin type III"/>
    <property type="match status" value="1"/>
</dbReference>
<evidence type="ECO:0000313" key="3">
    <source>
        <dbReference type="EMBL" id="PIR73955.1"/>
    </source>
</evidence>
<gene>
    <name evidence="3" type="ORF">COU35_05085</name>
</gene>
<dbReference type="EMBL" id="PFCB01000034">
    <property type="protein sequence ID" value="PIR73955.1"/>
    <property type="molecule type" value="Genomic_DNA"/>
</dbReference>
<dbReference type="PROSITE" id="PS50853">
    <property type="entry name" value="FN3"/>
    <property type="match status" value="1"/>
</dbReference>
<dbReference type="InterPro" id="IPR003961">
    <property type="entry name" value="FN3_dom"/>
</dbReference>
<sequence length="1064" mass="111378">MKQVVYHVKTNYLYYMIALLFVGSIAGMYVSLVIEPPPASAAPITGANSDLDYYWIDAFGSGVVDDTTDANSAAAADVDLPGSGGGSGSQYWGHSTLQFDKLYAYVSSQDFSPLNYTWEYYNGSSWASLTVTNDTGAYESTGIHSFSWTVPGDWAKTALSGETPSYYVHAICNDGCSFASVDQYSIHTVSANAAPSVTPLSVTQSSATEITVTSTVADTDSDVTSLTVEYSTDNSTWYNATVDSATQSGGEGDGAVAGSGSITDIDTDNDGSIDLTFVWNIETNLPDTDDTSVYIRVTPNDGTDDGTTVTSNAFAIDTADPTAPGSLTANATSTTSIIFNLATPAADTNFSEYKIHYIAAASGVTTSSDAITTSSTDSNLGAVDFNSATTSTASGLTPCTQYVFNIAAYDMYGNSSLGSSEVSLYTLANAPGTVTTSTQSATSMTIALNTNSNSANATYAIYNVTKGNYVSATGAGSGTAVFQSASTWGTAIEVTGLSVSTGYQFQSVARCNGVDTATSTASTLSYTDVSASAQIVTGATATASSAKTTFIVDGAAGSGTGSLTAMSIPRTVADAAQVSLSLSRILSGGVATITNQIAVSRDSSVSANRFSMVIPAGTIITPASGAWDGNLELPTIQPDTSVDASALGAINKVIQVGDPNISLSLSNAVKLVFPGQAGAAFAFAIASNPPQPVSTECNSPSNPTNIPAGGECFASLGNDGILWTTHLTKFLAYSQPSSAAAPSLPGPSIVRTDSARTALPAVTINGGDTLATSRDVTLNFNIVGADNMAVSNDAEYSTSSFEPFVATKKWKLSAGSGVKTVYAAFRTPEGGITKTFASITLQDPNEIVEPAQPDDVKEIDLPENEILGDDGCPLKQGVAYKSPGSAGVWLITKDCTRRLFTSSAKYFSYFDSWSALQTVDGTTIEKIPEDPIHFLPWGHRYTPGSGSLVKIISDPKVYLLLGSSRHWIQSEAVFNGLRYVWDFVEDVTNDFLNKYEEKEAIVDATQHIPGMVVRYQGSNQLYVLEEDPDPAMGLVKRAVEADDTRYRFDRAIQLGSEMAYPDAP</sequence>
<accession>A0A2H0TP74</accession>
<protein>
    <recommendedName>
        <fullName evidence="2">Fibronectin type-III domain-containing protein</fullName>
    </recommendedName>
</protein>
<evidence type="ECO:0000256" key="1">
    <source>
        <dbReference type="SAM" id="Phobius"/>
    </source>
</evidence>
<dbReference type="Proteomes" id="UP000230154">
    <property type="component" value="Unassembled WGS sequence"/>
</dbReference>
<evidence type="ECO:0000259" key="2">
    <source>
        <dbReference type="PROSITE" id="PS50853"/>
    </source>
</evidence>
<dbReference type="AlphaFoldDB" id="A0A2H0TP74"/>
<dbReference type="InterPro" id="IPR013783">
    <property type="entry name" value="Ig-like_fold"/>
</dbReference>
<organism evidence="3 4">
    <name type="scientific">Candidatus Magasanikbacteria bacterium CG10_big_fil_rev_8_21_14_0_10_47_10</name>
    <dbReference type="NCBI Taxonomy" id="1974652"/>
    <lineage>
        <taxon>Bacteria</taxon>
        <taxon>Candidatus Magasanikiibacteriota</taxon>
    </lineage>
</organism>
<keyword evidence="1" id="KW-0812">Transmembrane</keyword>
<feature type="domain" description="Fibronectin type-III" evidence="2">
    <location>
        <begin position="323"/>
        <end position="429"/>
    </location>
</feature>
<dbReference type="SMART" id="SM00060">
    <property type="entry name" value="FN3"/>
    <property type="match status" value="2"/>
</dbReference>
<proteinExistence type="predicted"/>
<dbReference type="Gene3D" id="2.60.40.10">
    <property type="entry name" value="Immunoglobulins"/>
    <property type="match status" value="1"/>
</dbReference>
<dbReference type="InterPro" id="IPR036116">
    <property type="entry name" value="FN3_sf"/>
</dbReference>
<evidence type="ECO:0000313" key="4">
    <source>
        <dbReference type="Proteomes" id="UP000230154"/>
    </source>
</evidence>